<gene>
    <name evidence="3" type="ORF">PR048_018205</name>
</gene>
<dbReference type="InterPro" id="IPR017850">
    <property type="entry name" value="Alkaline_phosphatase_core_sf"/>
</dbReference>
<comment type="similarity">
    <text evidence="2">Belongs to the alkaline phosphatase family.</text>
</comment>
<name>A0ABQ9HBS6_9NEOP</name>
<evidence type="ECO:0000256" key="2">
    <source>
        <dbReference type="RuleBase" id="RU003946"/>
    </source>
</evidence>
<dbReference type="PRINTS" id="PR00113">
    <property type="entry name" value="ALKPHPHTASE"/>
</dbReference>
<dbReference type="PANTHER" id="PTHR11596">
    <property type="entry name" value="ALKALINE PHOSPHATASE"/>
    <property type="match status" value="1"/>
</dbReference>
<dbReference type="SMART" id="SM00098">
    <property type="entry name" value="alkPPc"/>
    <property type="match status" value="1"/>
</dbReference>
<proteinExistence type="inferred from homology"/>
<evidence type="ECO:0000256" key="1">
    <source>
        <dbReference type="ARBA" id="ARBA00012647"/>
    </source>
</evidence>
<organism evidence="3 4">
    <name type="scientific">Dryococelus australis</name>
    <dbReference type="NCBI Taxonomy" id="614101"/>
    <lineage>
        <taxon>Eukaryota</taxon>
        <taxon>Metazoa</taxon>
        <taxon>Ecdysozoa</taxon>
        <taxon>Arthropoda</taxon>
        <taxon>Hexapoda</taxon>
        <taxon>Insecta</taxon>
        <taxon>Pterygota</taxon>
        <taxon>Neoptera</taxon>
        <taxon>Polyneoptera</taxon>
        <taxon>Phasmatodea</taxon>
        <taxon>Verophasmatodea</taxon>
        <taxon>Anareolatae</taxon>
        <taxon>Phasmatidae</taxon>
        <taxon>Eurycanthinae</taxon>
        <taxon>Dryococelus</taxon>
    </lineage>
</organism>
<accession>A0ABQ9HBS6</accession>
<reference evidence="3 4" key="1">
    <citation type="submission" date="2023-02" db="EMBL/GenBank/DDBJ databases">
        <title>LHISI_Scaffold_Assembly.</title>
        <authorList>
            <person name="Stuart O.P."/>
            <person name="Cleave R."/>
            <person name="Magrath M.J.L."/>
            <person name="Mikheyev A.S."/>
        </authorList>
    </citation>
    <scope>NUCLEOTIDE SEQUENCE [LARGE SCALE GENOMIC DNA]</scope>
    <source>
        <strain evidence="3">Daus_M_001</strain>
        <tissue evidence="3">Leg muscle</tissue>
    </source>
</reference>
<dbReference type="Gene3D" id="3.40.720.10">
    <property type="entry name" value="Alkaline Phosphatase, subunit A"/>
    <property type="match status" value="1"/>
</dbReference>
<evidence type="ECO:0000313" key="3">
    <source>
        <dbReference type="EMBL" id="KAJ8881719.1"/>
    </source>
</evidence>
<dbReference type="Pfam" id="PF00245">
    <property type="entry name" value="Alk_phosphatase"/>
    <property type="match status" value="1"/>
</dbReference>
<dbReference type="EC" id="3.1.3.1" evidence="1"/>
<dbReference type="PANTHER" id="PTHR11596:SF91">
    <property type="entry name" value="ALKALINE PHOSPHATASE-RELATED"/>
    <property type="match status" value="1"/>
</dbReference>
<evidence type="ECO:0000313" key="4">
    <source>
        <dbReference type="Proteomes" id="UP001159363"/>
    </source>
</evidence>
<dbReference type="EMBL" id="JARBHB010000006">
    <property type="protein sequence ID" value="KAJ8881719.1"/>
    <property type="molecule type" value="Genomic_DNA"/>
</dbReference>
<keyword evidence="4" id="KW-1185">Reference proteome</keyword>
<protein>
    <recommendedName>
        <fullName evidence="1">alkaline phosphatase</fullName>
        <ecNumber evidence="1">3.1.3.1</ecNumber>
    </recommendedName>
</protein>
<sequence>MTEVVDEDLTISQESTQATPYTVVVDLPYVTCRYDWTSVGRTAPACHHGLVSTGTACNTLSTKRADRHADAHLQNNCTERVLCDVCLQTYNSDAQVGDSAACATALLCGVKANYGTLGMSGANFNQCDSSGEPVPSMLSWAQDEGLATGIVTNTRLSHATPAALYAHAHSRYWEDDSKVPVHWRAACKDIARQLVDDSPGSDINVSSLASLSLFLCLSFSHCFVTI</sequence>
<dbReference type="Proteomes" id="UP001159363">
    <property type="component" value="Chromosome 5"/>
</dbReference>
<dbReference type="SUPFAM" id="SSF53649">
    <property type="entry name" value="Alkaline phosphatase-like"/>
    <property type="match status" value="1"/>
</dbReference>
<comment type="caution">
    <text evidence="3">The sequence shown here is derived from an EMBL/GenBank/DDBJ whole genome shotgun (WGS) entry which is preliminary data.</text>
</comment>
<dbReference type="InterPro" id="IPR001952">
    <property type="entry name" value="Alkaline_phosphatase"/>
</dbReference>